<accession>A0A382Z9L2</accession>
<dbReference type="SUPFAM" id="SSF63825">
    <property type="entry name" value="YWTD domain"/>
    <property type="match status" value="1"/>
</dbReference>
<name>A0A382Z9L2_9ZZZZ</name>
<feature type="non-terminal residue" evidence="4">
    <location>
        <position position="258"/>
    </location>
</feature>
<dbReference type="EMBL" id="UINC01182151">
    <property type="protein sequence ID" value="SVD92194.1"/>
    <property type="molecule type" value="Genomic_DNA"/>
</dbReference>
<evidence type="ECO:0000256" key="1">
    <source>
        <dbReference type="ARBA" id="ARBA00022729"/>
    </source>
</evidence>
<dbReference type="InterPro" id="IPR001258">
    <property type="entry name" value="NHL_repeat"/>
</dbReference>
<dbReference type="InterPro" id="IPR011042">
    <property type="entry name" value="6-blade_b-propeller_TolB-like"/>
</dbReference>
<protein>
    <recommendedName>
        <fullName evidence="5">SMP-30/Gluconolactonase/LRE-like region domain-containing protein</fullName>
    </recommendedName>
</protein>
<dbReference type="PANTHER" id="PTHR10680:SF38">
    <property type="entry name" value="BLL1368 PROTEIN"/>
    <property type="match status" value="1"/>
</dbReference>
<organism evidence="4">
    <name type="scientific">marine metagenome</name>
    <dbReference type="NCBI Taxonomy" id="408172"/>
    <lineage>
        <taxon>unclassified sequences</taxon>
        <taxon>metagenomes</taxon>
        <taxon>ecological metagenomes</taxon>
    </lineage>
</organism>
<evidence type="ECO:0008006" key="5">
    <source>
        <dbReference type="Google" id="ProtNLM"/>
    </source>
</evidence>
<proteinExistence type="predicted"/>
<dbReference type="PANTHER" id="PTHR10680">
    <property type="entry name" value="PEPTIDYL-GLYCINE ALPHA-AMIDATING MONOOXYGENASE"/>
    <property type="match status" value="1"/>
</dbReference>
<keyword evidence="3" id="KW-0325">Glycoprotein</keyword>
<dbReference type="Pfam" id="PF01436">
    <property type="entry name" value="NHL"/>
    <property type="match status" value="1"/>
</dbReference>
<sequence>TGQRLDTWGEGLMAFPHGLHVDGDGNVWTADVGRDDAPGGHVVRKFTQNGKLLMTIGQSGVSGDGPGLLREPTDVVTSPDGTIFITEGHIKNGPKSRISKYSKDGAFITHLGSTGQGHLQLSAPHSVAFDTQGRLFIADRDNNRLMIWDQDGNYIDQWHQFGRPSGVYIDHTDTIYVADSESWGPDNPGWKKGIRIGSARTGQVYYFLEDIESRDFAHSGAEGVGVDTLGNVYGGVVRRRMLERHEPSAVQTTRGATW</sequence>
<feature type="non-terminal residue" evidence="4">
    <location>
        <position position="1"/>
    </location>
</feature>
<evidence type="ECO:0000256" key="2">
    <source>
        <dbReference type="ARBA" id="ARBA00022737"/>
    </source>
</evidence>
<dbReference type="PROSITE" id="PS51125">
    <property type="entry name" value="NHL"/>
    <property type="match status" value="1"/>
</dbReference>
<reference evidence="4" key="1">
    <citation type="submission" date="2018-05" db="EMBL/GenBank/DDBJ databases">
        <authorList>
            <person name="Lanie J.A."/>
            <person name="Ng W.-L."/>
            <person name="Kazmierczak K.M."/>
            <person name="Andrzejewski T.M."/>
            <person name="Davidsen T.M."/>
            <person name="Wayne K.J."/>
            <person name="Tettelin H."/>
            <person name="Glass J.I."/>
            <person name="Rusch D."/>
            <person name="Podicherti R."/>
            <person name="Tsui H.-C.T."/>
            <person name="Winkler M.E."/>
        </authorList>
    </citation>
    <scope>NUCLEOTIDE SEQUENCE</scope>
</reference>
<keyword evidence="1" id="KW-0732">Signal</keyword>
<keyword evidence="2" id="KW-0677">Repeat</keyword>
<dbReference type="AlphaFoldDB" id="A0A382Z9L2"/>
<gene>
    <name evidence="4" type="ORF">METZ01_LOCUS445048</name>
</gene>
<evidence type="ECO:0000256" key="3">
    <source>
        <dbReference type="ARBA" id="ARBA00023180"/>
    </source>
</evidence>
<dbReference type="Gene3D" id="2.120.10.30">
    <property type="entry name" value="TolB, C-terminal domain"/>
    <property type="match status" value="1"/>
</dbReference>
<evidence type="ECO:0000313" key="4">
    <source>
        <dbReference type="EMBL" id="SVD92194.1"/>
    </source>
</evidence>